<evidence type="ECO:0000256" key="1">
    <source>
        <dbReference type="ARBA" id="ARBA00008791"/>
    </source>
</evidence>
<dbReference type="InterPro" id="IPR014729">
    <property type="entry name" value="Rossmann-like_a/b/a_fold"/>
</dbReference>
<dbReference type="InterPro" id="IPR006015">
    <property type="entry name" value="Universal_stress_UspA"/>
</dbReference>
<dbReference type="AlphaFoldDB" id="A0A2D1U1W4"/>
<keyword evidence="4" id="KW-1185">Reference proteome</keyword>
<name>A0A2D1U1W4_9SPHI</name>
<organism evidence="3 4">
    <name type="scientific">Pedobacter ginsengisoli</name>
    <dbReference type="NCBI Taxonomy" id="363852"/>
    <lineage>
        <taxon>Bacteria</taxon>
        <taxon>Pseudomonadati</taxon>
        <taxon>Bacteroidota</taxon>
        <taxon>Sphingobacteriia</taxon>
        <taxon>Sphingobacteriales</taxon>
        <taxon>Sphingobacteriaceae</taxon>
        <taxon>Pedobacter</taxon>
    </lineage>
</organism>
<reference evidence="3 4" key="1">
    <citation type="submission" date="2017-10" db="EMBL/GenBank/DDBJ databases">
        <title>Whole genome of Pedobacter ginsengisoli T01R-27 isolated from tomato rhizosphere.</title>
        <authorList>
            <person name="Weon H.-Y."/>
            <person name="Lee S.A."/>
            <person name="Sang M.K."/>
            <person name="Song J."/>
        </authorList>
    </citation>
    <scope>NUCLEOTIDE SEQUENCE [LARGE SCALE GENOMIC DNA]</scope>
    <source>
        <strain evidence="3 4">T01R-27</strain>
    </source>
</reference>
<dbReference type="SUPFAM" id="SSF52402">
    <property type="entry name" value="Adenine nucleotide alpha hydrolases-like"/>
    <property type="match status" value="2"/>
</dbReference>
<proteinExistence type="inferred from homology"/>
<dbReference type="KEGG" id="pgs:CPT03_03465"/>
<dbReference type="PRINTS" id="PR01438">
    <property type="entry name" value="UNVRSLSTRESS"/>
</dbReference>
<evidence type="ECO:0000313" key="4">
    <source>
        <dbReference type="Proteomes" id="UP000223749"/>
    </source>
</evidence>
<feature type="domain" description="UspA" evidence="2">
    <location>
        <begin position="28"/>
        <end position="173"/>
    </location>
</feature>
<dbReference type="InterPro" id="IPR006016">
    <property type="entry name" value="UspA"/>
</dbReference>
<accession>A0A2D1U1W4</accession>
<evidence type="ECO:0000259" key="2">
    <source>
        <dbReference type="Pfam" id="PF00582"/>
    </source>
</evidence>
<dbReference type="Pfam" id="PF00582">
    <property type="entry name" value="Usp"/>
    <property type="match status" value="1"/>
</dbReference>
<dbReference type="Proteomes" id="UP000223749">
    <property type="component" value="Chromosome"/>
</dbReference>
<evidence type="ECO:0000313" key="3">
    <source>
        <dbReference type="EMBL" id="ATP55589.1"/>
    </source>
</evidence>
<protein>
    <recommendedName>
        <fullName evidence="2">UspA domain-containing protein</fullName>
    </recommendedName>
</protein>
<sequence>MTMITSRVFLFPEICLTELSLLINIPIMKTLLLLTDFSATANHAVAFGYDFAKMLEAEVILCNVVNVPAEIPQYESILLPIEQYSRIEEESIEGLKRLKKQLEHQDHSKGFHPPVSYLCQTGVLTEEIDDVISKRQIDLIIMGTHASSGLRHLLLGNHTRYMVDACSVPLLLVSPEENVGKIKWIAFATDLNIAEIPALNRLAEFAARLQAEIILMNVRDESPCLEKDLKKEQFRTELVKECHYPKISFQSVVDHSIVKGLEKLCRENGKNGLLSIVHRDRNFINEILTGSQTQKLAKKLVLPLMVMPSKIK</sequence>
<dbReference type="PANTHER" id="PTHR46268:SF22">
    <property type="entry name" value="SENSOR PROTEIN KDPD-RELATED"/>
    <property type="match status" value="1"/>
</dbReference>
<dbReference type="PANTHER" id="PTHR46268">
    <property type="entry name" value="STRESS RESPONSE PROTEIN NHAX"/>
    <property type="match status" value="1"/>
</dbReference>
<gene>
    <name evidence="3" type="ORF">CPT03_03465</name>
</gene>
<dbReference type="Gene3D" id="3.40.50.620">
    <property type="entry name" value="HUPs"/>
    <property type="match status" value="2"/>
</dbReference>
<dbReference type="CDD" id="cd00293">
    <property type="entry name" value="USP-like"/>
    <property type="match status" value="1"/>
</dbReference>
<dbReference type="EMBL" id="CP024091">
    <property type="protein sequence ID" value="ATP55589.1"/>
    <property type="molecule type" value="Genomic_DNA"/>
</dbReference>
<comment type="similarity">
    <text evidence="1">Belongs to the universal stress protein A family.</text>
</comment>